<dbReference type="InterPro" id="IPR017853">
    <property type="entry name" value="GH"/>
</dbReference>
<feature type="domain" description="Glycosyl hydrolase family 13 catalytic" evidence="1">
    <location>
        <begin position="33"/>
        <end position="694"/>
    </location>
</feature>
<dbReference type="Gene3D" id="1.10.150.200">
    <property type="entry name" value="Maltooligosyl trehalose synthase, domain 3"/>
    <property type="match status" value="1"/>
</dbReference>
<dbReference type="GO" id="GO:0047470">
    <property type="term" value="F:(1,4)-alpha-D-glucan 1-alpha-D-glucosylmutase activity"/>
    <property type="evidence" value="ECO:0007669"/>
    <property type="project" value="UniProtKB-EC"/>
</dbReference>
<dbReference type="GO" id="GO:0030980">
    <property type="term" value="P:alpha-glucan catabolic process"/>
    <property type="evidence" value="ECO:0007669"/>
    <property type="project" value="TreeGrafter"/>
</dbReference>
<dbReference type="CDD" id="cd11336">
    <property type="entry name" value="AmyAc_MTSase"/>
    <property type="match status" value="1"/>
</dbReference>
<dbReference type="GO" id="GO:0005992">
    <property type="term" value="P:trehalose biosynthetic process"/>
    <property type="evidence" value="ECO:0007669"/>
    <property type="project" value="TreeGrafter"/>
</dbReference>
<gene>
    <name evidence="2" type="ORF">AVDCRST_MAG16-2632</name>
</gene>
<dbReference type="Gene3D" id="3.30.1590.10">
    <property type="entry name" value="Maltooligosyl trehalose synthase, domain 2"/>
    <property type="match status" value="1"/>
</dbReference>
<dbReference type="SUPFAM" id="SSF51445">
    <property type="entry name" value="(Trans)glycosidases"/>
    <property type="match status" value="1"/>
</dbReference>
<dbReference type="Gene3D" id="1.10.10.470">
    <property type="entry name" value="Maltooligosyl trehalose synthase, domain 4"/>
    <property type="match status" value="1"/>
</dbReference>
<dbReference type="EC" id="5.4.99.15" evidence="2"/>
<dbReference type="EMBL" id="CADCUE010000247">
    <property type="protein sequence ID" value="CAA9355276.1"/>
    <property type="molecule type" value="Genomic_DNA"/>
</dbReference>
<dbReference type="PANTHER" id="PTHR10357:SF216">
    <property type="entry name" value="MALTOOLIGOSYL TREHALOSE SYNTHASE-RELATED"/>
    <property type="match status" value="1"/>
</dbReference>
<proteinExistence type="predicted"/>
<sequence length="807" mass="88001">MPDRHVPAAGRPVPVSTYRVQLRPPAADHPGFGFADAAEVVPYLADLGVTHLYCSPYLQAAPGSAHGYDVVDHSRLNDELGGERAFQTMVAACREHGLGIVLDVVPNHMAVSEPESQNAQWWSLLREGRDSPYADWFDVDWESADNPGQVLVPVLGAPLGEVLDELELLEDRIRYYDHEVPIAPGTRVEDDLLATLERQHYRLCSWRVAGEELDYRRFFDVTTLTGVRVEVPAVFDETHRIPVEQVRSGVLDGLRIDHPDGLADPGGYLDRLAEATGGSWVVVEKILEPGEQLPDDWATAGTTGYDVLNDVLGVFVDPAGEQPLTALWASMTGSDASYDKVVAGTKRLVLSEVLSAEVNRLTELGLRVCRQDPVLRDTTRRALRESLVEVLASFGVYRAYLPPAGPADEQARAHVEHAVAAARASLPRRAGTIEVVGRLALAQGPGGPAAEEFVTRFQQTCGPVMAKGVEDTAFYRYLRLSALNEVGGDPGRFGLPVAAFHEANALRQSAWPTAMTTLSTHDTKRSEDVRARLVLLAQCPREWADAVTTWQALAHDHRSPAGPDPVTEQLVWQTLVGAWPLSADRAVAYVEKATREAKARTSWTDPVPEFDEAVAGFVRGVLGDERLRSRIAAFVATLARSWRTTALAQKAVQLTVPGVADTYQGSELWDLSLVDPDNRRPVDYDARRRMLALDGVPEVDDSGAAKLHVVSRLLRLRRDRSELFLAGSSYTPLDAGGRAVGFVRGGQVVTVAPTRALLVERHGWGDDAVELPAGRWTDVLTGAERDGGSVRLADLLADFPVAVLLRA</sequence>
<organism evidence="2">
    <name type="scientific">uncultured Frankineae bacterium</name>
    <dbReference type="NCBI Taxonomy" id="437475"/>
    <lineage>
        <taxon>Bacteria</taxon>
        <taxon>Bacillati</taxon>
        <taxon>Actinomycetota</taxon>
        <taxon>Actinomycetes</taxon>
        <taxon>Frankiales</taxon>
        <taxon>environmental samples</taxon>
    </lineage>
</organism>
<dbReference type="SMART" id="SM00642">
    <property type="entry name" value="Aamy"/>
    <property type="match status" value="1"/>
</dbReference>
<dbReference type="AlphaFoldDB" id="A0A6J4MDU8"/>
<dbReference type="InterPro" id="IPR012767">
    <property type="entry name" value="Trehalose_TreY"/>
</dbReference>
<dbReference type="PANTHER" id="PTHR10357">
    <property type="entry name" value="ALPHA-AMYLASE FAMILY MEMBER"/>
    <property type="match status" value="1"/>
</dbReference>
<dbReference type="Pfam" id="PF00128">
    <property type="entry name" value="Alpha-amylase"/>
    <property type="match status" value="1"/>
</dbReference>
<protein>
    <submittedName>
        <fullName evidence="2">GH13_26 / GH13 / GH13_20 / GH13_36</fullName>
        <ecNumber evidence="2">5.4.99.15</ecNumber>
    </submittedName>
</protein>
<dbReference type="Gene3D" id="3.20.20.80">
    <property type="entry name" value="Glycosidases"/>
    <property type="match status" value="1"/>
</dbReference>
<keyword evidence="2" id="KW-0413">Isomerase</keyword>
<accession>A0A6J4MDU8</accession>
<name>A0A6J4MDU8_9ACTN</name>
<evidence type="ECO:0000259" key="1">
    <source>
        <dbReference type="SMART" id="SM00642"/>
    </source>
</evidence>
<dbReference type="InterPro" id="IPR013797">
    <property type="entry name" value="Maltooligo_trehalose_synth_4"/>
</dbReference>
<dbReference type="InterPro" id="IPR006047">
    <property type="entry name" value="GH13_cat_dom"/>
</dbReference>
<dbReference type="NCBIfam" id="TIGR02401">
    <property type="entry name" value="trehalose_TreY"/>
    <property type="match status" value="1"/>
</dbReference>
<reference evidence="2" key="1">
    <citation type="submission" date="2020-02" db="EMBL/GenBank/DDBJ databases">
        <authorList>
            <person name="Meier V. D."/>
        </authorList>
    </citation>
    <scope>NUCLEOTIDE SEQUENCE</scope>
    <source>
        <strain evidence="2">AVDCRST_MAG16</strain>
    </source>
</reference>
<evidence type="ECO:0000313" key="2">
    <source>
        <dbReference type="EMBL" id="CAA9355276.1"/>
    </source>
</evidence>